<feature type="transmembrane region" description="Helical" evidence="5">
    <location>
        <begin position="94"/>
        <end position="114"/>
    </location>
</feature>
<organism evidence="6">
    <name type="scientific">Fervidicoccus fontis</name>
    <dbReference type="NCBI Taxonomy" id="683846"/>
    <lineage>
        <taxon>Archaea</taxon>
        <taxon>Thermoproteota</taxon>
        <taxon>Thermoprotei</taxon>
        <taxon>Fervidicoccales</taxon>
        <taxon>Fervidicoccaceae</taxon>
        <taxon>Fervidicoccus</taxon>
    </lineage>
</organism>
<dbReference type="PANTHER" id="PTHR42723:SF1">
    <property type="entry name" value="CHLOROPHYLL SYNTHASE, CHLOROPLASTIC"/>
    <property type="match status" value="1"/>
</dbReference>
<accession>A0A7C2ZTU6</accession>
<dbReference type="Pfam" id="PF01040">
    <property type="entry name" value="UbiA"/>
    <property type="match status" value="1"/>
</dbReference>
<dbReference type="InterPro" id="IPR000537">
    <property type="entry name" value="UbiA_prenyltransferase"/>
</dbReference>
<evidence type="ECO:0000256" key="4">
    <source>
        <dbReference type="ARBA" id="ARBA00023136"/>
    </source>
</evidence>
<evidence type="ECO:0000313" key="6">
    <source>
        <dbReference type="EMBL" id="HEW64291.1"/>
    </source>
</evidence>
<feature type="transmembrane region" description="Helical" evidence="5">
    <location>
        <begin position="260"/>
        <end position="278"/>
    </location>
</feature>
<evidence type="ECO:0008006" key="7">
    <source>
        <dbReference type="Google" id="ProtNLM"/>
    </source>
</evidence>
<dbReference type="PANTHER" id="PTHR42723">
    <property type="entry name" value="CHLOROPHYLL SYNTHASE"/>
    <property type="match status" value="1"/>
</dbReference>
<gene>
    <name evidence="6" type="ORF">ENO39_04465</name>
</gene>
<dbReference type="InterPro" id="IPR044878">
    <property type="entry name" value="UbiA_sf"/>
</dbReference>
<evidence type="ECO:0000256" key="3">
    <source>
        <dbReference type="ARBA" id="ARBA00022989"/>
    </source>
</evidence>
<sequence>MKTNCIARIQFQLYVINAISPHLPALKDEGSLPCPLKRQCFMIEKVKNTKVNRKEKIKAYIEIIRIPNSFMMGLAVLVGVLIANHEYFLNFRNYLTILSGFATGFFLTASSMVFNDYNDREIDLINQPSRPIPSKRIGEREALSYGILLSLIGIISSLYTGLYTFAIAILTFGIALLYNFWGKKTGLIGNFMVSYSVTIPLIYGAVMINSFTFKIMIFASMVFLTNTGREIIKGIADIAGDSVKGIRTIAVKYGAKRASIVAFWFILVAVFLSFIPTITRMTGLLYFILVLAVDGILISSVLTILNKADKEIALLVKKRILFAMFLGLIAFSLSFV</sequence>
<dbReference type="AlphaFoldDB" id="A0A7C2ZTU6"/>
<keyword evidence="4 5" id="KW-0472">Membrane</keyword>
<feature type="transmembrane region" description="Helical" evidence="5">
    <location>
        <begin position="145"/>
        <end position="178"/>
    </location>
</feature>
<feature type="transmembrane region" description="Helical" evidence="5">
    <location>
        <begin position="198"/>
        <end position="224"/>
    </location>
</feature>
<name>A0A7C2ZTU6_9CREN</name>
<dbReference type="GO" id="GO:0016765">
    <property type="term" value="F:transferase activity, transferring alkyl or aryl (other than methyl) groups"/>
    <property type="evidence" value="ECO:0007669"/>
    <property type="project" value="InterPro"/>
</dbReference>
<dbReference type="CDD" id="cd13961">
    <property type="entry name" value="PT_UbiA_DGGGPS"/>
    <property type="match status" value="1"/>
</dbReference>
<dbReference type="GO" id="GO:0005886">
    <property type="term" value="C:plasma membrane"/>
    <property type="evidence" value="ECO:0007669"/>
    <property type="project" value="UniProtKB-SubCell"/>
</dbReference>
<evidence type="ECO:0000256" key="1">
    <source>
        <dbReference type="ARBA" id="ARBA00004651"/>
    </source>
</evidence>
<proteinExistence type="predicted"/>
<protein>
    <recommendedName>
        <fullName evidence="7">Geranylgeranylglycerol-phosphate geranylgeranyltransferase</fullName>
    </recommendedName>
</protein>
<feature type="transmembrane region" description="Helical" evidence="5">
    <location>
        <begin position="284"/>
        <end position="306"/>
    </location>
</feature>
<comment type="caution">
    <text evidence="6">The sequence shown here is derived from an EMBL/GenBank/DDBJ whole genome shotgun (WGS) entry which is preliminary data.</text>
</comment>
<feature type="transmembrane region" description="Helical" evidence="5">
    <location>
        <begin position="63"/>
        <end position="82"/>
    </location>
</feature>
<feature type="transmembrane region" description="Helical" evidence="5">
    <location>
        <begin position="318"/>
        <end position="335"/>
    </location>
</feature>
<comment type="subcellular location">
    <subcellularLocation>
        <location evidence="1">Cell membrane</location>
        <topology evidence="1">Multi-pass membrane protein</topology>
    </subcellularLocation>
</comment>
<keyword evidence="3 5" id="KW-1133">Transmembrane helix</keyword>
<dbReference type="RefSeq" id="WP_272985616.1">
    <property type="nucleotide sequence ID" value="NZ_DSFH01000056.1"/>
</dbReference>
<dbReference type="InterPro" id="IPR050475">
    <property type="entry name" value="Prenyltransferase_related"/>
</dbReference>
<evidence type="ECO:0000256" key="2">
    <source>
        <dbReference type="ARBA" id="ARBA00022692"/>
    </source>
</evidence>
<dbReference type="Gene3D" id="1.20.120.1780">
    <property type="entry name" value="UbiA prenyltransferase"/>
    <property type="match status" value="1"/>
</dbReference>
<evidence type="ECO:0000256" key="5">
    <source>
        <dbReference type="SAM" id="Phobius"/>
    </source>
</evidence>
<reference evidence="6" key="1">
    <citation type="journal article" date="2020" name="mSystems">
        <title>Genome- and Community-Level Interaction Insights into Carbon Utilization and Element Cycling Functions of Hydrothermarchaeota in Hydrothermal Sediment.</title>
        <authorList>
            <person name="Zhou Z."/>
            <person name="Liu Y."/>
            <person name="Xu W."/>
            <person name="Pan J."/>
            <person name="Luo Z.H."/>
            <person name="Li M."/>
        </authorList>
    </citation>
    <scope>NUCLEOTIDE SEQUENCE [LARGE SCALE GENOMIC DNA]</scope>
    <source>
        <strain evidence="6">SpSt-1261</strain>
    </source>
</reference>
<dbReference type="Proteomes" id="UP000886076">
    <property type="component" value="Unassembled WGS sequence"/>
</dbReference>
<keyword evidence="2 5" id="KW-0812">Transmembrane</keyword>
<dbReference type="Gene3D" id="1.10.357.140">
    <property type="entry name" value="UbiA prenyltransferase"/>
    <property type="match status" value="1"/>
</dbReference>
<dbReference type="EMBL" id="DSFH01000056">
    <property type="protein sequence ID" value="HEW64291.1"/>
    <property type="molecule type" value="Genomic_DNA"/>
</dbReference>